<keyword evidence="2" id="KW-0472">Membrane</keyword>
<feature type="region of interest" description="Disordered" evidence="1">
    <location>
        <begin position="136"/>
        <end position="195"/>
    </location>
</feature>
<feature type="region of interest" description="Disordered" evidence="1">
    <location>
        <begin position="238"/>
        <end position="259"/>
    </location>
</feature>
<feature type="transmembrane region" description="Helical" evidence="2">
    <location>
        <begin position="6"/>
        <end position="30"/>
    </location>
</feature>
<proteinExistence type="predicted"/>
<keyword evidence="2" id="KW-1133">Transmembrane helix</keyword>
<protein>
    <submittedName>
        <fullName evidence="3">Uncharacterized protein</fullName>
    </submittedName>
</protein>
<organism evidence="3 4">
    <name type="scientific">Magallana gigas</name>
    <name type="common">Pacific oyster</name>
    <name type="synonym">Crassostrea gigas</name>
    <dbReference type="NCBI Taxonomy" id="29159"/>
    <lineage>
        <taxon>Eukaryota</taxon>
        <taxon>Metazoa</taxon>
        <taxon>Spiralia</taxon>
        <taxon>Lophotrochozoa</taxon>
        <taxon>Mollusca</taxon>
        <taxon>Bivalvia</taxon>
        <taxon>Autobranchia</taxon>
        <taxon>Pteriomorphia</taxon>
        <taxon>Ostreida</taxon>
        <taxon>Ostreoidea</taxon>
        <taxon>Ostreidae</taxon>
        <taxon>Magallana</taxon>
    </lineage>
</organism>
<feature type="compositionally biased region" description="Polar residues" evidence="1">
    <location>
        <begin position="240"/>
        <end position="259"/>
    </location>
</feature>
<evidence type="ECO:0000313" key="4">
    <source>
        <dbReference type="Proteomes" id="UP000005408"/>
    </source>
</evidence>
<name>A0A8W8M0V4_MAGGI</name>
<sequence>MTSLAAVAGALGGVLALCLIVILGLSLYCLCLKRKQDKDEIETQPHSESEYFEAIDFSKIRKNLPQPNLVSTVSDSTSSTRQTVSVGKETGAAKSGYNNDIEVTSSYDGNDVEYYNTAHTYEGSFNKNVQCCNVNKNDNKQSQNETNVSSIQSYEVNSVSSRIENSAPQRTLPSDQTEFTQRERSDRESNSESQSENYFVLIKEDKHSHGDTIGQSARERPRVEIPETEREYVEIMGQESDGNSHIRQGRSISSTCHQTSYDENSDMYFVLEKQ</sequence>
<dbReference type="Proteomes" id="UP000005408">
    <property type="component" value="Unassembled WGS sequence"/>
</dbReference>
<keyword evidence="4" id="KW-1185">Reference proteome</keyword>
<dbReference type="OrthoDB" id="6216140at2759"/>
<dbReference type="AlphaFoldDB" id="A0A8W8M0V4"/>
<keyword evidence="2" id="KW-0812">Transmembrane</keyword>
<dbReference type="EnsemblMetazoa" id="G30768.1">
    <property type="protein sequence ID" value="G30768.1:cds"/>
    <property type="gene ID" value="G30768"/>
</dbReference>
<feature type="compositionally biased region" description="Basic and acidic residues" evidence="1">
    <location>
        <begin position="180"/>
        <end position="190"/>
    </location>
</feature>
<feature type="region of interest" description="Disordered" evidence="1">
    <location>
        <begin position="71"/>
        <end position="92"/>
    </location>
</feature>
<evidence type="ECO:0000256" key="2">
    <source>
        <dbReference type="SAM" id="Phobius"/>
    </source>
</evidence>
<feature type="compositionally biased region" description="Low complexity" evidence="1">
    <location>
        <begin position="71"/>
        <end position="86"/>
    </location>
</feature>
<evidence type="ECO:0000313" key="3">
    <source>
        <dbReference type="EnsemblMetazoa" id="G30768.1:cds"/>
    </source>
</evidence>
<feature type="compositionally biased region" description="Polar residues" evidence="1">
    <location>
        <begin position="142"/>
        <end position="179"/>
    </location>
</feature>
<evidence type="ECO:0000256" key="1">
    <source>
        <dbReference type="SAM" id="MobiDB-lite"/>
    </source>
</evidence>
<reference evidence="3" key="1">
    <citation type="submission" date="2022-08" db="UniProtKB">
        <authorList>
            <consortium name="EnsemblMetazoa"/>
        </authorList>
    </citation>
    <scope>IDENTIFICATION</scope>
    <source>
        <strain evidence="3">05x7-T-G4-1.051#20</strain>
    </source>
</reference>
<accession>A0A8W8M0V4</accession>